<keyword evidence="8" id="KW-1185">Reference proteome</keyword>
<dbReference type="GO" id="GO:0003849">
    <property type="term" value="F:3-deoxy-7-phosphoheptulonate synthase activity"/>
    <property type="evidence" value="ECO:0007669"/>
    <property type="project" value="UniProtKB-EC"/>
</dbReference>
<dbReference type="PANTHER" id="PTHR21337">
    <property type="entry name" value="PHOSPHO-2-DEHYDRO-3-DEOXYHEPTONATE ALDOLASE 1, 2"/>
    <property type="match status" value="1"/>
</dbReference>
<evidence type="ECO:0000256" key="3">
    <source>
        <dbReference type="ARBA" id="ARBA00022679"/>
    </source>
</evidence>
<comment type="pathway">
    <text evidence="1 6">Metabolic intermediate biosynthesis; chorismate biosynthesis; chorismate from D-erythrose 4-phosphate and phosphoenolpyruvate: step 1/7.</text>
</comment>
<dbReference type="Gene3D" id="3.20.20.70">
    <property type="entry name" value="Aldolase class I"/>
    <property type="match status" value="2"/>
</dbReference>
<evidence type="ECO:0000256" key="4">
    <source>
        <dbReference type="ARBA" id="ARBA00047508"/>
    </source>
</evidence>
<comment type="caution">
    <text evidence="7">The sequence shown here is derived from an EMBL/GenBank/DDBJ whole genome shotgun (WGS) entry which is preliminary data.</text>
</comment>
<dbReference type="SUPFAM" id="SSF51569">
    <property type="entry name" value="Aldolase"/>
    <property type="match status" value="1"/>
</dbReference>
<evidence type="ECO:0000313" key="7">
    <source>
        <dbReference type="EMBL" id="KAH6866127.1"/>
    </source>
</evidence>
<dbReference type="Pfam" id="PF01474">
    <property type="entry name" value="DAHP_synth_2"/>
    <property type="match status" value="2"/>
</dbReference>
<evidence type="ECO:0000313" key="8">
    <source>
        <dbReference type="Proteomes" id="UP000777438"/>
    </source>
</evidence>
<keyword evidence="3 6" id="KW-0808">Transferase</keyword>
<comment type="cofactor">
    <cofactor evidence="5">
        <name>Mn(2+)</name>
        <dbReference type="ChEBI" id="CHEBI:29035"/>
    </cofactor>
    <cofactor evidence="5">
        <name>Co(2+)</name>
        <dbReference type="ChEBI" id="CHEBI:48828"/>
    </cofactor>
    <cofactor evidence="5">
        <name>Cd(2+)</name>
        <dbReference type="ChEBI" id="CHEBI:48775"/>
    </cofactor>
    <text evidence="5">Binds 1 divalent cation per subunit. The enzyme is active with manganese, cobalt or cadmium ions.</text>
</comment>
<keyword evidence="6" id="KW-0028">Amino-acid biosynthesis</keyword>
<keyword evidence="5" id="KW-0104">Cadmium</keyword>
<evidence type="ECO:0000256" key="2">
    <source>
        <dbReference type="ARBA" id="ARBA00008911"/>
    </source>
</evidence>
<dbReference type="GO" id="GO:0008652">
    <property type="term" value="P:amino acid biosynthetic process"/>
    <property type="evidence" value="ECO:0007669"/>
    <property type="project" value="UniProtKB-KW"/>
</dbReference>
<gene>
    <name evidence="7" type="ORF">B0T10DRAFT_534373</name>
</gene>
<accession>A0A9P8VQ85</accession>
<feature type="binding site" evidence="5">
    <location>
        <begin position="209"/>
        <end position="210"/>
    </location>
    <ligand>
        <name>phosphoenolpyruvate</name>
        <dbReference type="ChEBI" id="CHEBI:58702"/>
    </ligand>
</feature>
<name>A0A9P8VQ85_9HYPO</name>
<organism evidence="7 8">
    <name type="scientific">Thelonectria olida</name>
    <dbReference type="NCBI Taxonomy" id="1576542"/>
    <lineage>
        <taxon>Eukaryota</taxon>
        <taxon>Fungi</taxon>
        <taxon>Dikarya</taxon>
        <taxon>Ascomycota</taxon>
        <taxon>Pezizomycotina</taxon>
        <taxon>Sordariomycetes</taxon>
        <taxon>Hypocreomycetidae</taxon>
        <taxon>Hypocreales</taxon>
        <taxon>Nectriaceae</taxon>
        <taxon>Thelonectria</taxon>
    </lineage>
</organism>
<feature type="binding site" evidence="5">
    <location>
        <position position="321"/>
    </location>
    <ligand>
        <name>Mn(2+)</name>
        <dbReference type="ChEBI" id="CHEBI:29035"/>
    </ligand>
</feature>
<dbReference type="Proteomes" id="UP000777438">
    <property type="component" value="Unassembled WGS sequence"/>
</dbReference>
<sequence>MPPLKTNQQQVRCIGPSSPIAMLRYESQRHAPELRSPPSFPRIKTEIITTRVREINSPVRSTNSWTPESWRSMDVARAVEYSDTEALNDAYSYLKRLPPLISHSEIEQIYIKLYHVAIGCEFVIQGDDCAESFHDVQYDIIKRKEALGKTYAKPRPKTFEILPSDEKLGYFYSAASQNTIRHVPDLPLFIFCSDYDHYNLSATTIWLGERTRQLDGAHFEYARGLRNPVGVKIGPSVTTTGVVALLNALAPGRAQHGKITIIALQLSGHIPIWMNGPCHANTFTTSKGVKTRRVEDMLVKLQETYIAHRSLESHLGGIHIEQTGDDVMECID</sequence>
<protein>
    <recommendedName>
        <fullName evidence="6">Phospho-2-dehydro-3-deoxyheptonate aldolase</fullName>
        <ecNumber evidence="6">2.5.1.54</ecNumber>
    </recommendedName>
</protein>
<evidence type="ECO:0000256" key="6">
    <source>
        <dbReference type="RuleBase" id="RU363071"/>
    </source>
</evidence>
<comment type="similarity">
    <text evidence="2 6">Belongs to the class-II DAHP synthase family.</text>
</comment>
<reference evidence="7 8" key="1">
    <citation type="journal article" date="2021" name="Nat. Commun.">
        <title>Genetic determinants of endophytism in the Arabidopsis root mycobiome.</title>
        <authorList>
            <person name="Mesny F."/>
            <person name="Miyauchi S."/>
            <person name="Thiergart T."/>
            <person name="Pickel B."/>
            <person name="Atanasova L."/>
            <person name="Karlsson M."/>
            <person name="Huettel B."/>
            <person name="Barry K.W."/>
            <person name="Haridas S."/>
            <person name="Chen C."/>
            <person name="Bauer D."/>
            <person name="Andreopoulos W."/>
            <person name="Pangilinan J."/>
            <person name="LaButti K."/>
            <person name="Riley R."/>
            <person name="Lipzen A."/>
            <person name="Clum A."/>
            <person name="Drula E."/>
            <person name="Henrissat B."/>
            <person name="Kohler A."/>
            <person name="Grigoriev I.V."/>
            <person name="Martin F.M."/>
            <person name="Hacquard S."/>
        </authorList>
    </citation>
    <scope>NUCLEOTIDE SEQUENCE [LARGE SCALE GENOMIC DNA]</scope>
    <source>
        <strain evidence="7 8">MPI-CAGE-CH-0241</strain>
    </source>
</reference>
<evidence type="ECO:0000256" key="5">
    <source>
        <dbReference type="PIRSR" id="PIRSR602480-1"/>
    </source>
</evidence>
<dbReference type="AlphaFoldDB" id="A0A9P8VQ85"/>
<feature type="binding site" evidence="5">
    <location>
        <position position="279"/>
    </location>
    <ligand>
        <name>Mn(2+)</name>
        <dbReference type="ChEBI" id="CHEBI:29035"/>
    </ligand>
</feature>
<keyword evidence="5" id="KW-0464">Manganese</keyword>
<dbReference type="OrthoDB" id="2338at2759"/>
<keyword evidence="5" id="KW-0170">Cobalt</keyword>
<dbReference type="GO" id="GO:0009073">
    <property type="term" value="P:aromatic amino acid family biosynthetic process"/>
    <property type="evidence" value="ECO:0007669"/>
    <property type="project" value="UniProtKB-KW"/>
</dbReference>
<dbReference type="EMBL" id="JAGPYM010000143">
    <property type="protein sequence ID" value="KAH6866127.1"/>
    <property type="molecule type" value="Genomic_DNA"/>
</dbReference>
<dbReference type="InterPro" id="IPR002480">
    <property type="entry name" value="DAHP_synth_2"/>
</dbReference>
<proteinExistence type="inferred from homology"/>
<comment type="catalytic activity">
    <reaction evidence="4 6">
        <text>D-erythrose 4-phosphate + phosphoenolpyruvate + H2O = 7-phospho-2-dehydro-3-deoxy-D-arabino-heptonate + phosphate</text>
        <dbReference type="Rhea" id="RHEA:14717"/>
        <dbReference type="ChEBI" id="CHEBI:15377"/>
        <dbReference type="ChEBI" id="CHEBI:16897"/>
        <dbReference type="ChEBI" id="CHEBI:43474"/>
        <dbReference type="ChEBI" id="CHEBI:58394"/>
        <dbReference type="ChEBI" id="CHEBI:58702"/>
        <dbReference type="EC" id="2.5.1.54"/>
    </reaction>
</comment>
<feature type="binding site" evidence="5">
    <location>
        <position position="232"/>
    </location>
    <ligand>
        <name>phosphoenolpyruvate</name>
        <dbReference type="ChEBI" id="CHEBI:58702"/>
    </ligand>
</feature>
<dbReference type="InterPro" id="IPR013785">
    <property type="entry name" value="Aldolase_TIM"/>
</dbReference>
<keyword evidence="6" id="KW-0057">Aromatic amino acid biosynthesis</keyword>
<dbReference type="PANTHER" id="PTHR21337:SF0">
    <property type="entry name" value="PHOSPHO-2-DEHYDRO-3-DEOXYHEPTONATE ALDOLASE"/>
    <property type="match status" value="1"/>
</dbReference>
<evidence type="ECO:0000256" key="1">
    <source>
        <dbReference type="ARBA" id="ARBA00004688"/>
    </source>
</evidence>
<dbReference type="EC" id="2.5.1.54" evidence="6"/>